<dbReference type="OrthoDB" id="1738263at2759"/>
<dbReference type="AlphaFoldDB" id="A0A5D3DUF4"/>
<keyword evidence="1" id="KW-0812">Transmembrane</keyword>
<gene>
    <name evidence="4" type="ORF">E5676_scaffold1920G00040</name>
    <name evidence="3" type="ORF">E6C27_scaffold741G00060</name>
</gene>
<dbReference type="EMBL" id="SSTE01007205">
    <property type="protein sequence ID" value="KAA0057145.1"/>
    <property type="molecule type" value="Genomic_DNA"/>
</dbReference>
<protein>
    <submittedName>
        <fullName evidence="4">G-box-binding factor 1 isoform X1</fullName>
    </submittedName>
</protein>
<dbReference type="Proteomes" id="UP000321947">
    <property type="component" value="Unassembled WGS sequence"/>
</dbReference>
<keyword evidence="1" id="KW-1133">Transmembrane helix</keyword>
<dbReference type="STRING" id="1194695.A0A5D3DUF4"/>
<evidence type="ECO:0000313" key="4">
    <source>
        <dbReference type="EMBL" id="TYK27134.1"/>
    </source>
</evidence>
<evidence type="ECO:0000256" key="1">
    <source>
        <dbReference type="SAM" id="Phobius"/>
    </source>
</evidence>
<dbReference type="EMBL" id="SSTD01003014">
    <property type="protein sequence ID" value="TYK27134.1"/>
    <property type="molecule type" value="Genomic_DNA"/>
</dbReference>
<evidence type="ECO:0000313" key="6">
    <source>
        <dbReference type="Proteomes" id="UP000321947"/>
    </source>
</evidence>
<reference evidence="5 6" key="1">
    <citation type="submission" date="2019-08" db="EMBL/GenBank/DDBJ databases">
        <title>Draft genome sequences of two oriental melons (Cucumis melo L. var makuwa).</title>
        <authorList>
            <person name="Kwon S.-Y."/>
        </authorList>
    </citation>
    <scope>NUCLEOTIDE SEQUENCE [LARGE SCALE GENOMIC DNA]</scope>
    <source>
        <strain evidence="6">cv. Chang Bougi</strain>
        <strain evidence="5">cv. SW 3</strain>
        <tissue evidence="4">Leaf</tissue>
    </source>
</reference>
<proteinExistence type="predicted"/>
<organism evidence="4 6">
    <name type="scientific">Cucumis melo var. makuwa</name>
    <name type="common">Oriental melon</name>
    <dbReference type="NCBI Taxonomy" id="1194695"/>
    <lineage>
        <taxon>Eukaryota</taxon>
        <taxon>Viridiplantae</taxon>
        <taxon>Streptophyta</taxon>
        <taxon>Embryophyta</taxon>
        <taxon>Tracheophyta</taxon>
        <taxon>Spermatophyta</taxon>
        <taxon>Magnoliopsida</taxon>
        <taxon>eudicotyledons</taxon>
        <taxon>Gunneridae</taxon>
        <taxon>Pentapetalae</taxon>
        <taxon>rosids</taxon>
        <taxon>fabids</taxon>
        <taxon>Cucurbitales</taxon>
        <taxon>Cucurbitaceae</taxon>
        <taxon>Benincaseae</taxon>
        <taxon>Cucumis</taxon>
    </lineage>
</organism>
<dbReference type="InterPro" id="IPR012900">
    <property type="entry name" value="MFMR"/>
</dbReference>
<feature type="transmembrane region" description="Helical" evidence="1">
    <location>
        <begin position="86"/>
        <end position="108"/>
    </location>
</feature>
<feature type="transmembrane region" description="Helical" evidence="1">
    <location>
        <begin position="52"/>
        <end position="74"/>
    </location>
</feature>
<name>A0A5D3DUF4_CUCMM</name>
<feature type="domain" description="G-box binding protein multifunctional mosaic region" evidence="2">
    <location>
        <begin position="6"/>
        <end position="59"/>
    </location>
</feature>
<accession>A0A5D3DUF4</accession>
<keyword evidence="1" id="KW-0472">Membrane</keyword>
<evidence type="ECO:0000313" key="5">
    <source>
        <dbReference type="Proteomes" id="UP000321393"/>
    </source>
</evidence>
<comment type="caution">
    <text evidence="4">The sequence shown here is derived from an EMBL/GenBank/DDBJ whole genome shotgun (WGS) entry which is preliminary data.</text>
</comment>
<dbReference type="Pfam" id="PF07777">
    <property type="entry name" value="MFMR"/>
    <property type="match status" value="1"/>
</dbReference>
<evidence type="ECO:0000313" key="3">
    <source>
        <dbReference type="EMBL" id="KAA0057145.1"/>
    </source>
</evidence>
<dbReference type="Proteomes" id="UP000321393">
    <property type="component" value="Unassembled WGS sequence"/>
</dbReference>
<evidence type="ECO:0000259" key="2">
    <source>
        <dbReference type="Pfam" id="PF07777"/>
    </source>
</evidence>
<sequence>MKMSMNTTPPPFFASTIASPTPHPYIWGDQHLLMLPYGTPVPYPAIYHCDGILVAASHPLISCGVATGMGFLVFKIPFFCIKRFRFHWYELPHLRAFIVLYLLGLPLLCSS</sequence>